<organism evidence="3">
    <name type="scientific">Melampsora larici-populina (strain 98AG31 / pathotype 3-4-7)</name>
    <name type="common">Poplar leaf rust fungus</name>
    <dbReference type="NCBI Taxonomy" id="747676"/>
    <lineage>
        <taxon>Eukaryota</taxon>
        <taxon>Fungi</taxon>
        <taxon>Dikarya</taxon>
        <taxon>Basidiomycota</taxon>
        <taxon>Pucciniomycotina</taxon>
        <taxon>Pucciniomycetes</taxon>
        <taxon>Pucciniales</taxon>
        <taxon>Melampsoraceae</taxon>
        <taxon>Melampsora</taxon>
    </lineage>
</organism>
<accession>F4RQL2</accession>
<dbReference type="KEGG" id="mlr:MELLADRAFT_64088"/>
<evidence type="ECO:0008006" key="4">
    <source>
        <dbReference type="Google" id="ProtNLM"/>
    </source>
</evidence>
<feature type="region of interest" description="Disordered" evidence="1">
    <location>
        <begin position="78"/>
        <end position="115"/>
    </location>
</feature>
<reference evidence="3" key="1">
    <citation type="journal article" date="2011" name="Proc. Natl. Acad. Sci. U.S.A.">
        <title>Obligate biotrophy features unraveled by the genomic analysis of rust fungi.</title>
        <authorList>
            <person name="Duplessis S."/>
            <person name="Cuomo C.A."/>
            <person name="Lin Y.-C."/>
            <person name="Aerts A."/>
            <person name="Tisserant E."/>
            <person name="Veneault-Fourrey C."/>
            <person name="Joly D.L."/>
            <person name="Hacquard S."/>
            <person name="Amselem J."/>
            <person name="Cantarel B.L."/>
            <person name="Chiu R."/>
            <person name="Coutinho P.M."/>
            <person name="Feau N."/>
            <person name="Field M."/>
            <person name="Frey P."/>
            <person name="Gelhaye E."/>
            <person name="Goldberg J."/>
            <person name="Grabherr M.G."/>
            <person name="Kodira C.D."/>
            <person name="Kohler A."/>
            <person name="Kuees U."/>
            <person name="Lindquist E.A."/>
            <person name="Lucas S.M."/>
            <person name="Mago R."/>
            <person name="Mauceli E."/>
            <person name="Morin E."/>
            <person name="Murat C."/>
            <person name="Pangilinan J.L."/>
            <person name="Park R."/>
            <person name="Pearson M."/>
            <person name="Quesneville H."/>
            <person name="Rouhier N."/>
            <person name="Sakthikumar S."/>
            <person name="Salamov A.A."/>
            <person name="Schmutz J."/>
            <person name="Selles B."/>
            <person name="Shapiro H."/>
            <person name="Tanguay P."/>
            <person name="Tuskan G.A."/>
            <person name="Henrissat B."/>
            <person name="Van de Peer Y."/>
            <person name="Rouze P."/>
            <person name="Ellis J.G."/>
            <person name="Dodds P.N."/>
            <person name="Schein J.E."/>
            <person name="Zhong S."/>
            <person name="Hamelin R.C."/>
            <person name="Grigoriev I.V."/>
            <person name="Szabo L.J."/>
            <person name="Martin F."/>
        </authorList>
    </citation>
    <scope>NUCLEOTIDE SEQUENCE [LARGE SCALE GENOMIC DNA]</scope>
    <source>
        <strain evidence="3">98AG31 / pathotype 3-4-7</strain>
    </source>
</reference>
<dbReference type="OrthoDB" id="10250320at2759"/>
<dbReference type="RefSeq" id="XP_007411240.1">
    <property type="nucleotide sequence ID" value="XM_007411178.1"/>
</dbReference>
<gene>
    <name evidence="2" type="ORF">MELLADRAFT_64088</name>
</gene>
<dbReference type="VEuPathDB" id="FungiDB:MELLADRAFT_64088"/>
<evidence type="ECO:0000313" key="3">
    <source>
        <dbReference type="Proteomes" id="UP000001072"/>
    </source>
</evidence>
<evidence type="ECO:0000256" key="1">
    <source>
        <dbReference type="SAM" id="MobiDB-lite"/>
    </source>
</evidence>
<dbReference type="HOGENOM" id="CLU_1540397_0_0_1"/>
<dbReference type="GeneID" id="18930209"/>
<dbReference type="Proteomes" id="UP000001072">
    <property type="component" value="Unassembled WGS sequence"/>
</dbReference>
<sequence length="174" mass="19355">MANNKKTGLTKTMSSNIPRAKINPVKVVLPPVVRRHPASLLPKDMHDPALLQLIRQPVSQAMISYIAKVAVGVIQCQSGPNDPMLSPPSTPNTSDDDESDDDEYEEKREPRHGTIAQIPEPVLQQEVILDLPSLETFIQLVVEKSHVQAPTLLCTIVYLQRLRAKLPRIAKVFE</sequence>
<name>F4RQL2_MELLP</name>
<protein>
    <recommendedName>
        <fullName evidence="4">Cyclin N-terminal domain-containing protein</fullName>
    </recommendedName>
</protein>
<dbReference type="AlphaFoldDB" id="F4RQL2"/>
<keyword evidence="3" id="KW-1185">Reference proteome</keyword>
<dbReference type="Gene3D" id="1.10.472.10">
    <property type="entry name" value="Cyclin-like"/>
    <property type="match status" value="1"/>
</dbReference>
<dbReference type="InParanoid" id="F4RQL2"/>
<dbReference type="STRING" id="747676.F4RQL2"/>
<proteinExistence type="predicted"/>
<evidence type="ECO:0000313" key="2">
    <source>
        <dbReference type="EMBL" id="EGG05318.1"/>
    </source>
</evidence>
<dbReference type="EMBL" id="GL883113">
    <property type="protein sequence ID" value="EGG05318.1"/>
    <property type="molecule type" value="Genomic_DNA"/>
</dbReference>
<feature type="compositionally biased region" description="Acidic residues" evidence="1">
    <location>
        <begin position="94"/>
        <end position="104"/>
    </location>
</feature>